<dbReference type="NCBIfam" id="TIGR03436">
    <property type="entry name" value="acidobact_VWFA"/>
    <property type="match status" value="1"/>
</dbReference>
<evidence type="ECO:0000256" key="1">
    <source>
        <dbReference type="SAM" id="MobiDB-lite"/>
    </source>
</evidence>
<protein>
    <submittedName>
        <fullName evidence="2">VWA domain-containing protein</fullName>
    </submittedName>
</protein>
<proteinExistence type="predicted"/>
<evidence type="ECO:0000313" key="2">
    <source>
        <dbReference type="EMBL" id="QOY87553.1"/>
    </source>
</evidence>
<dbReference type="RefSeq" id="WP_194449220.1">
    <property type="nucleotide sequence ID" value="NZ_CP063849.1"/>
</dbReference>
<sequence length="686" mass="74942">MLPRLCFAALLTLPLVSQSPQSSTPLLRIDVQLVQVDAVVTDSRGRHVTDLRPEEFEIRQDGRRQKITHVSFIAGSPTPPAGSKLKTAPTEKMTPPPSVRAKDIQRTYALVVDDLGLSFESTARVRNALKKFVDEDMQPDDLVAVLTTGRGAAAFQQFTSDKRILHAAIERLRFNLSSRAASSSDFGGFTPVVDERDQEWARQHFTSGTMGAVQYIIGGLRGLPGRKSVILFSQGLTMNRFGNPYLTEHLRHLADAANRSGVVIYTVDVRPLAAPEGFSADSRRPPTVEAAKPVDRIQHDQGEKAVLLDSQAGLNYLAKQTGGLFLKDDNDLAKLARQSIEDQSGYYLIGYRAEPGTFEQVRGAPLFHRINVKVLRSGTQVRTRAGFLGTADVPEGSAPRTRGDSIAAAFASPFHAAEVPVRLTSWFDDEPEGGPSILSMVHIDAKSLYFAEEADGWRRAVVDVITVAVGEAGPSVNRLDRTYTVRARGPVYESLLKEGLMYTTTHPLKVPGPFQYRVVVRDAMSGKIGSANQFVEVPALQKGQLAVSGVVLLNATNDTVQKLGAGGSGDDALVEQTGGHPALRRFRYGQKVAYSYRILNARARVETELRLYRDGSLVFHTPPKEVMAEDGPAGLRQMTGVLTLGPPLLTGYYLLQVLVTDKTGKKKQNAATSWMDFELLLSPNLE</sequence>
<dbReference type="AlphaFoldDB" id="A0A7S7NPV6"/>
<feature type="region of interest" description="Disordered" evidence="1">
    <location>
        <begin position="77"/>
        <end position="98"/>
    </location>
</feature>
<organism evidence="2 3">
    <name type="scientific">Paludibaculum fermentans</name>
    <dbReference type="NCBI Taxonomy" id="1473598"/>
    <lineage>
        <taxon>Bacteria</taxon>
        <taxon>Pseudomonadati</taxon>
        <taxon>Acidobacteriota</taxon>
        <taxon>Terriglobia</taxon>
        <taxon>Bryobacterales</taxon>
        <taxon>Bryobacteraceae</taxon>
        <taxon>Paludibaculum</taxon>
    </lineage>
</organism>
<accession>A0A7S7NPV6</accession>
<gene>
    <name evidence="2" type="ORF">IRI77_33170</name>
</gene>
<dbReference type="InterPro" id="IPR017802">
    <property type="entry name" value="VWFA-rel_acidobac-type"/>
</dbReference>
<dbReference type="EMBL" id="CP063849">
    <property type="protein sequence ID" value="QOY87553.1"/>
    <property type="molecule type" value="Genomic_DNA"/>
</dbReference>
<name>A0A7S7NPV6_PALFE</name>
<dbReference type="Gene3D" id="3.40.50.410">
    <property type="entry name" value="von Willebrand factor, type A domain"/>
    <property type="match status" value="1"/>
</dbReference>
<keyword evidence="3" id="KW-1185">Reference proteome</keyword>
<dbReference type="KEGG" id="pfer:IRI77_33170"/>
<reference evidence="2 3" key="1">
    <citation type="submission" date="2020-10" db="EMBL/GenBank/DDBJ databases">
        <title>Complete genome sequence of Paludibaculum fermentans P105T, a facultatively anaerobic acidobacterium capable of dissimilatory Fe(III) reduction.</title>
        <authorList>
            <person name="Dedysh S.N."/>
            <person name="Beletsky A.V."/>
            <person name="Kulichevskaya I.S."/>
            <person name="Mardanov A.V."/>
            <person name="Ravin N.V."/>
        </authorList>
    </citation>
    <scope>NUCLEOTIDE SEQUENCE [LARGE SCALE GENOMIC DNA]</scope>
    <source>
        <strain evidence="2 3">P105</strain>
    </source>
</reference>
<dbReference type="InterPro" id="IPR036465">
    <property type="entry name" value="vWFA_dom_sf"/>
</dbReference>
<dbReference type="Proteomes" id="UP000593892">
    <property type="component" value="Chromosome"/>
</dbReference>
<evidence type="ECO:0000313" key="3">
    <source>
        <dbReference type="Proteomes" id="UP000593892"/>
    </source>
</evidence>